<dbReference type="RefSeq" id="WP_064338612.1">
    <property type="nucleotide sequence ID" value="NZ_CP014774.1"/>
</dbReference>
<evidence type="ECO:0000313" key="1">
    <source>
        <dbReference type="EMBL" id="ANB52576.1"/>
    </source>
</evidence>
<dbReference type="AlphaFoldDB" id="A0AAC9FLJ2"/>
<dbReference type="EMBL" id="CP014774">
    <property type="protein sequence ID" value="ANB52576.1"/>
    <property type="molecule type" value="Genomic_DNA"/>
</dbReference>
<sequence length="85" mass="9692">MINSVIAIELEAYLEHNGQFEVVHEQGLQVDGYALYLRYENEQGDVLAQWLCDHPDHSWLTQLGALLATSYHIPLHDYTTHTLAA</sequence>
<proteinExistence type="predicted"/>
<name>A0AAC9FLJ2_AERVE</name>
<gene>
    <name evidence="1" type="ORF">WM43_07795</name>
</gene>
<protein>
    <submittedName>
        <fullName evidence="1">Uncharacterized protein</fullName>
    </submittedName>
</protein>
<evidence type="ECO:0000313" key="2">
    <source>
        <dbReference type="Proteomes" id="UP000076809"/>
    </source>
</evidence>
<organism evidence="1 2">
    <name type="scientific">Aeromonas veronii</name>
    <dbReference type="NCBI Taxonomy" id="654"/>
    <lineage>
        <taxon>Bacteria</taxon>
        <taxon>Pseudomonadati</taxon>
        <taxon>Pseudomonadota</taxon>
        <taxon>Gammaproteobacteria</taxon>
        <taxon>Aeromonadales</taxon>
        <taxon>Aeromonadaceae</taxon>
        <taxon>Aeromonas</taxon>
    </lineage>
</organism>
<accession>A0AAC9FLJ2</accession>
<dbReference type="Proteomes" id="UP000076809">
    <property type="component" value="Chromosome"/>
</dbReference>
<reference evidence="1 2" key="1">
    <citation type="journal article" date="2016" name="J. Clin. Microbiol.">
        <title>Detection and Whole-Genome Sequencing of Carbapenemase-Producing Aeromonas hydrophila Isolates from Routine Perirectal Surveillance Culture.</title>
        <authorList>
            <person name="Hughes H.Y."/>
            <person name="Conlan S.P."/>
            <person name="Lau A.F."/>
            <person name="Dekker J.P."/>
            <person name="Michelin A.V."/>
            <person name="Youn J.H."/>
            <person name="Henderson D.K."/>
            <person name="Frank K.M."/>
            <person name="Segre J.A."/>
            <person name="Palmore T.N."/>
        </authorList>
    </citation>
    <scope>NUCLEOTIDE SEQUENCE [LARGE SCALE GENOMIC DNA]</scope>
    <source>
        <strain evidence="1 2">AVNIH1</strain>
    </source>
</reference>